<reference evidence="2 3" key="1">
    <citation type="submission" date="2018-12" db="EMBL/GenBank/DDBJ databases">
        <title>Complete genome sequence of Streptomyces ficellus NRRL8067, the producer of ficellomycin, feldamycin and nojirimycin.</title>
        <authorList>
            <person name="Zhang H."/>
            <person name="Yue R."/>
            <person name="Liu Y."/>
            <person name="Li M."/>
            <person name="Mu H."/>
            <person name="Zhang J."/>
        </authorList>
    </citation>
    <scope>NUCLEOTIDE SEQUENCE [LARGE SCALE GENOMIC DNA]</scope>
    <source>
        <strain evidence="2 3">NRRL 8067</strain>
    </source>
</reference>
<dbReference type="RefSeq" id="WP_156691904.1">
    <property type="nucleotide sequence ID" value="NZ_CP034279.1"/>
</dbReference>
<dbReference type="KEGG" id="sfic:EIZ62_07390"/>
<dbReference type="Pfam" id="PF06889">
    <property type="entry name" value="DUF1266"/>
    <property type="match status" value="1"/>
</dbReference>
<protein>
    <submittedName>
        <fullName evidence="2">DUF1266 domain-containing protein</fullName>
    </submittedName>
</protein>
<feature type="domain" description="DUF1266" evidence="1">
    <location>
        <begin position="195"/>
        <end position="388"/>
    </location>
</feature>
<dbReference type="OrthoDB" id="4322331at2"/>
<evidence type="ECO:0000313" key="3">
    <source>
        <dbReference type="Proteomes" id="UP000422572"/>
    </source>
</evidence>
<name>A0A6I6F596_9ACTN</name>
<accession>A0A6I6F596</accession>
<gene>
    <name evidence="2" type="ORF">EIZ62_07390</name>
</gene>
<evidence type="ECO:0000313" key="2">
    <source>
        <dbReference type="EMBL" id="QGV78091.1"/>
    </source>
</evidence>
<dbReference type="AlphaFoldDB" id="A0A6I6F596"/>
<sequence length="389" mass="43421">MSWVPPTHVERQLHEAGLRGDVQAQLRVLAGAELFIGQVRHEVDAEPNTVRWRVAVDPANRGTYRPLFTRGVLPPWRPDWVFHEVTLGWVADYPWSAPGQWLAVNPFTPAALNLPASPQDRALWRTLHAEAAADAKVVEADRCCVPSLTALHTGPLFGPLAFGLACGAHLAVSNGVPWNEVGTVCGDYTSERRTLRNLWDITDHDGWQRQTAFLLDYSNSPAEPEYALRVREQLRKSIGELPPADLWRETAAGGFQDRGASPALVAKMEELVRRIMRYEARFRADGLLAEDGWVTTASAYDYGRAVNLARWGLAARYCDPQQAEQTIVHAGALAKAAYSSWEGFSAGYTLGRVLRFDGEEYGHFYVEALTAHRLLTDDEGSPWRNIPWR</sequence>
<proteinExistence type="predicted"/>
<keyword evidence="3" id="KW-1185">Reference proteome</keyword>
<dbReference type="EMBL" id="CP034279">
    <property type="protein sequence ID" value="QGV78091.1"/>
    <property type="molecule type" value="Genomic_DNA"/>
</dbReference>
<dbReference type="Proteomes" id="UP000422572">
    <property type="component" value="Chromosome"/>
</dbReference>
<organism evidence="2 3">
    <name type="scientific">Streptomyces ficellus</name>
    <dbReference type="NCBI Taxonomy" id="1977088"/>
    <lineage>
        <taxon>Bacteria</taxon>
        <taxon>Bacillati</taxon>
        <taxon>Actinomycetota</taxon>
        <taxon>Actinomycetes</taxon>
        <taxon>Kitasatosporales</taxon>
        <taxon>Streptomycetaceae</taxon>
        <taxon>Streptomyces</taxon>
    </lineage>
</organism>
<evidence type="ECO:0000259" key="1">
    <source>
        <dbReference type="Pfam" id="PF06889"/>
    </source>
</evidence>
<dbReference type="InterPro" id="IPR009677">
    <property type="entry name" value="DUF1266"/>
</dbReference>